<protein>
    <submittedName>
        <fullName evidence="2">Uncharacterized protein</fullName>
    </submittedName>
</protein>
<feature type="chain" id="PRO_5001759066" evidence="1">
    <location>
        <begin position="31"/>
        <end position="285"/>
    </location>
</feature>
<sequence>MTNNIFKHLLLPALLLALVTSFFAPNSAEAAITGNNSPNTAISMGYWKNSRSDTTILPEGENEAYYQFTINKGERVYVRSSYDKQYTGMKIEVYNSKNSDERSRVINSDSITPFIFANTGDVTSTSETYFVKVTRGTYTGNMYFTVSIQDRIKSGNGNFNFTGTASNLGNSSLNLAGVDSSVITMDLTNNSSIPKNAIVKSITTTSTQTPNQGNVTHKLTASESNVWYQSLFSSATSGSYRISLEDQLKVAQKWSFKYKAKATARSTMSNVKADIRYEYDVTDGF</sequence>
<name>A0A081L8B5_9BACI</name>
<keyword evidence="1" id="KW-0732">Signal</keyword>
<evidence type="ECO:0000313" key="2">
    <source>
        <dbReference type="EMBL" id="KEP25491.1"/>
    </source>
</evidence>
<feature type="signal peptide" evidence="1">
    <location>
        <begin position="1"/>
        <end position="30"/>
    </location>
</feature>
<keyword evidence="3" id="KW-1185">Reference proteome</keyword>
<comment type="caution">
    <text evidence="2">The sequence shown here is derived from an EMBL/GenBank/DDBJ whole genome shotgun (WGS) entry which is preliminary data.</text>
</comment>
<organism evidence="2 3">
    <name type="scientific">Bacillus zhangzhouensis</name>
    <dbReference type="NCBI Taxonomy" id="1178540"/>
    <lineage>
        <taxon>Bacteria</taxon>
        <taxon>Bacillati</taxon>
        <taxon>Bacillota</taxon>
        <taxon>Bacilli</taxon>
        <taxon>Bacillales</taxon>
        <taxon>Bacillaceae</taxon>
        <taxon>Bacillus</taxon>
    </lineage>
</organism>
<dbReference type="RefSeq" id="WP_034323916.1">
    <property type="nucleotide sequence ID" value="NZ_JOTP01000022.1"/>
</dbReference>
<dbReference type="Proteomes" id="UP000028091">
    <property type="component" value="Unassembled WGS sequence"/>
</dbReference>
<evidence type="ECO:0000313" key="3">
    <source>
        <dbReference type="Proteomes" id="UP000028091"/>
    </source>
</evidence>
<gene>
    <name evidence="2" type="ORF">BA70_08845</name>
</gene>
<accession>A0A081L8B5</accession>
<dbReference type="eggNOG" id="ENOG5033KR7">
    <property type="taxonomic scope" value="Bacteria"/>
</dbReference>
<dbReference type="OrthoDB" id="2048831at2"/>
<dbReference type="EMBL" id="JOTP01000022">
    <property type="protein sequence ID" value="KEP25491.1"/>
    <property type="molecule type" value="Genomic_DNA"/>
</dbReference>
<proteinExistence type="predicted"/>
<evidence type="ECO:0000256" key="1">
    <source>
        <dbReference type="SAM" id="SignalP"/>
    </source>
</evidence>
<dbReference type="AlphaFoldDB" id="A0A081L8B5"/>
<reference evidence="2 3" key="1">
    <citation type="submission" date="2012-09" db="EMBL/GenBank/DDBJ databases">
        <title>Genome Sequence of Bacillus sp. DW5-4.</title>
        <authorList>
            <person name="Lai Q."/>
            <person name="Liu Y."/>
            <person name="Shao Z."/>
        </authorList>
    </citation>
    <scope>NUCLEOTIDE SEQUENCE [LARGE SCALE GENOMIC DNA]</scope>
    <source>
        <strain evidence="2 3">DW5-4</strain>
    </source>
</reference>